<feature type="region of interest" description="Disordered" evidence="2">
    <location>
        <begin position="181"/>
        <end position="206"/>
    </location>
</feature>
<feature type="compositionally biased region" description="Basic and acidic residues" evidence="2">
    <location>
        <begin position="190"/>
        <end position="206"/>
    </location>
</feature>
<dbReference type="InterPro" id="IPR007813">
    <property type="entry name" value="PilN"/>
</dbReference>
<keyword evidence="1" id="KW-0175">Coiled coil</keyword>
<keyword evidence="3" id="KW-1133">Transmembrane helix</keyword>
<gene>
    <name evidence="4" type="primary">pilN</name>
    <name evidence="4" type="ORF">SKTS_31810</name>
</gene>
<dbReference type="GO" id="GO:0043107">
    <property type="term" value="P:type IV pilus-dependent motility"/>
    <property type="evidence" value="ECO:0007669"/>
    <property type="project" value="TreeGrafter"/>
</dbReference>
<organism evidence="4 5">
    <name type="scientific">Sulfurimicrobium lacus</name>
    <dbReference type="NCBI Taxonomy" id="2715678"/>
    <lineage>
        <taxon>Bacteria</taxon>
        <taxon>Pseudomonadati</taxon>
        <taxon>Pseudomonadota</taxon>
        <taxon>Betaproteobacteria</taxon>
        <taxon>Nitrosomonadales</taxon>
        <taxon>Sulfuricellaceae</taxon>
        <taxon>Sulfurimicrobium</taxon>
    </lineage>
</organism>
<name>A0A6F8VHQ1_9PROT</name>
<sequence length="206" mass="22819">MTVRINLLPHREQKRAARQQQFLILAGLVLVFGAVIAIAGHTVIAAKIDNQSGRNSFLKAEITKLDKQIEEINSLKEKTQALLERKKVVESLQADRSLVVHLLDQLVRQLPDGVYLKSIDRKGNNVKLVGYAQSNARVASLMRNLDESPWLESPVLIETKAVVLNNLRVSEFALDVKLVSPKAPDAKGNPAEKKISQSSNSKDEKA</sequence>
<evidence type="ECO:0000313" key="5">
    <source>
        <dbReference type="Proteomes" id="UP000502260"/>
    </source>
</evidence>
<proteinExistence type="predicted"/>
<keyword evidence="3" id="KW-0812">Transmembrane</keyword>
<dbReference type="EMBL" id="AP022853">
    <property type="protein sequence ID" value="BCB28295.1"/>
    <property type="molecule type" value="Genomic_DNA"/>
</dbReference>
<evidence type="ECO:0000256" key="1">
    <source>
        <dbReference type="SAM" id="Coils"/>
    </source>
</evidence>
<protein>
    <submittedName>
        <fullName evidence="4">Pilus assembly protein PilN</fullName>
    </submittedName>
</protein>
<accession>A0A6F8VHQ1</accession>
<keyword evidence="3" id="KW-0472">Membrane</keyword>
<keyword evidence="5" id="KW-1185">Reference proteome</keyword>
<evidence type="ECO:0000313" key="4">
    <source>
        <dbReference type="EMBL" id="BCB28295.1"/>
    </source>
</evidence>
<dbReference type="GO" id="GO:0043683">
    <property type="term" value="P:type IV pilus assembly"/>
    <property type="evidence" value="ECO:0007669"/>
    <property type="project" value="TreeGrafter"/>
</dbReference>
<reference evidence="5" key="1">
    <citation type="submission" date="2020-03" db="EMBL/GenBank/DDBJ databases">
        <title>Complete genome sequence of sulfur-oxidizing bacterium skT11.</title>
        <authorList>
            <person name="Kanda M."/>
            <person name="Kojima H."/>
            <person name="Fukui M."/>
        </authorList>
    </citation>
    <scope>NUCLEOTIDE SEQUENCE [LARGE SCALE GENOMIC DNA]</scope>
    <source>
        <strain evidence="5">skT11</strain>
    </source>
</reference>
<dbReference type="AlphaFoldDB" id="A0A6F8VHQ1"/>
<feature type="transmembrane region" description="Helical" evidence="3">
    <location>
        <begin position="21"/>
        <end position="44"/>
    </location>
</feature>
<dbReference type="Proteomes" id="UP000502260">
    <property type="component" value="Chromosome"/>
</dbReference>
<evidence type="ECO:0000256" key="3">
    <source>
        <dbReference type="SAM" id="Phobius"/>
    </source>
</evidence>
<dbReference type="Pfam" id="PF05137">
    <property type="entry name" value="PilN"/>
    <property type="match status" value="1"/>
</dbReference>
<evidence type="ECO:0000256" key="2">
    <source>
        <dbReference type="SAM" id="MobiDB-lite"/>
    </source>
</evidence>
<dbReference type="KEGG" id="slac:SKTS_31810"/>
<dbReference type="RefSeq" id="WP_173067430.1">
    <property type="nucleotide sequence ID" value="NZ_AP022853.1"/>
</dbReference>
<dbReference type="PANTHER" id="PTHR40278">
    <property type="entry name" value="DNA UTILIZATION PROTEIN HOFN"/>
    <property type="match status" value="1"/>
</dbReference>
<dbReference type="PANTHER" id="PTHR40278:SF2">
    <property type="entry name" value="TYPE IV PILUS INNER MEMBRANE COMPONENT PILN"/>
    <property type="match status" value="1"/>
</dbReference>
<dbReference type="InterPro" id="IPR052534">
    <property type="entry name" value="Extracell_DNA_Util/SecSys_Comp"/>
</dbReference>
<feature type="coiled-coil region" evidence="1">
    <location>
        <begin position="55"/>
        <end position="85"/>
    </location>
</feature>